<dbReference type="AlphaFoldDB" id="A0ABD2Q7F3"/>
<organism evidence="2 3">
    <name type="scientific">Cichlidogyrus casuarinus</name>
    <dbReference type="NCBI Taxonomy" id="1844966"/>
    <lineage>
        <taxon>Eukaryota</taxon>
        <taxon>Metazoa</taxon>
        <taxon>Spiralia</taxon>
        <taxon>Lophotrochozoa</taxon>
        <taxon>Platyhelminthes</taxon>
        <taxon>Monogenea</taxon>
        <taxon>Monopisthocotylea</taxon>
        <taxon>Dactylogyridea</taxon>
        <taxon>Ancyrocephalidae</taxon>
        <taxon>Cichlidogyrus</taxon>
    </lineage>
</organism>
<dbReference type="Gene3D" id="1.20.140.150">
    <property type="match status" value="1"/>
</dbReference>
<feature type="transmembrane region" description="Helical" evidence="1">
    <location>
        <begin position="20"/>
        <end position="45"/>
    </location>
</feature>
<proteinExistence type="predicted"/>
<evidence type="ECO:0000313" key="2">
    <source>
        <dbReference type="EMBL" id="KAL3314151.1"/>
    </source>
</evidence>
<keyword evidence="1" id="KW-0812">Transmembrane</keyword>
<protein>
    <submittedName>
        <fullName evidence="2">Uncharacterized protein</fullName>
    </submittedName>
</protein>
<comment type="caution">
    <text evidence="2">The sequence shown here is derived from an EMBL/GenBank/DDBJ whole genome shotgun (WGS) entry which is preliminary data.</text>
</comment>
<evidence type="ECO:0000313" key="3">
    <source>
        <dbReference type="Proteomes" id="UP001626550"/>
    </source>
</evidence>
<keyword evidence="1" id="KW-0472">Membrane</keyword>
<gene>
    <name evidence="2" type="ORF">Ciccas_007240</name>
</gene>
<name>A0ABD2Q7F3_9PLAT</name>
<evidence type="ECO:0000256" key="1">
    <source>
        <dbReference type="SAM" id="Phobius"/>
    </source>
</evidence>
<dbReference type="Proteomes" id="UP001626550">
    <property type="component" value="Unassembled WGS sequence"/>
</dbReference>
<sequence>MLALANIPSASVCVGKKNLLYLFTSVTGIFSLLLLIVATSTEFWLYTYKRQRDNGASITFLITIYSGLWKSCKQETPLPQNVNERSDWNRTWCKLAAALDRWIGSYVEHFLI</sequence>
<accession>A0ABD2Q7F3</accession>
<keyword evidence="3" id="KW-1185">Reference proteome</keyword>
<keyword evidence="1" id="KW-1133">Transmembrane helix</keyword>
<reference evidence="2 3" key="1">
    <citation type="submission" date="2024-11" db="EMBL/GenBank/DDBJ databases">
        <title>Adaptive evolution of stress response genes in parasites aligns with host niche diversity.</title>
        <authorList>
            <person name="Hahn C."/>
            <person name="Resl P."/>
        </authorList>
    </citation>
    <scope>NUCLEOTIDE SEQUENCE [LARGE SCALE GENOMIC DNA]</scope>
    <source>
        <strain evidence="2">EGGRZ-B1_66</strain>
        <tissue evidence="2">Body</tissue>
    </source>
</reference>
<dbReference type="EMBL" id="JBJKFK010001082">
    <property type="protein sequence ID" value="KAL3314151.1"/>
    <property type="molecule type" value="Genomic_DNA"/>
</dbReference>